<reference evidence="2" key="1">
    <citation type="submission" date="2021-02" db="EMBL/GenBank/DDBJ databases">
        <authorList>
            <person name="Nowell W R."/>
        </authorList>
    </citation>
    <scope>NUCLEOTIDE SEQUENCE</scope>
</reference>
<dbReference type="Proteomes" id="UP000681967">
    <property type="component" value="Unassembled WGS sequence"/>
</dbReference>
<dbReference type="Pfam" id="PF00078">
    <property type="entry name" value="RVT_1"/>
    <property type="match status" value="1"/>
</dbReference>
<dbReference type="InterPro" id="IPR000477">
    <property type="entry name" value="RT_dom"/>
</dbReference>
<sequence>MSNSAPVCTVFVDFRAAFDQLWYLGCIGKLRNLGIPPSYLNWIEAWLVNGRCYIEINGCKSRWFSIEKGGPQGSVLTPTLFITYNCDMNISLSGCISHFFADDLAGILTGQLVLLGSFDHSFLLNKKKDIHDKTASFRRIILQNRQCSSSTKNVIGVSPEPYLDLISNPFNKRQWNYSSFGPSFIRVNQSAIRPKCQQETEIKKST</sequence>
<organism evidence="2 4">
    <name type="scientific">Rotaria magnacalcarata</name>
    <dbReference type="NCBI Taxonomy" id="392030"/>
    <lineage>
        <taxon>Eukaryota</taxon>
        <taxon>Metazoa</taxon>
        <taxon>Spiralia</taxon>
        <taxon>Gnathifera</taxon>
        <taxon>Rotifera</taxon>
        <taxon>Eurotatoria</taxon>
        <taxon>Bdelloidea</taxon>
        <taxon>Philodinida</taxon>
        <taxon>Philodinidae</taxon>
        <taxon>Rotaria</taxon>
    </lineage>
</organism>
<evidence type="ECO:0000259" key="1">
    <source>
        <dbReference type="Pfam" id="PF00078"/>
    </source>
</evidence>
<name>A0A815U650_9BILA</name>
<dbReference type="SUPFAM" id="SSF56672">
    <property type="entry name" value="DNA/RNA polymerases"/>
    <property type="match status" value="1"/>
</dbReference>
<dbReference type="PANTHER" id="PTHR19446">
    <property type="entry name" value="REVERSE TRANSCRIPTASES"/>
    <property type="match status" value="1"/>
</dbReference>
<feature type="domain" description="Reverse transcriptase" evidence="1">
    <location>
        <begin position="8"/>
        <end position="105"/>
    </location>
</feature>
<dbReference type="Proteomes" id="UP000663855">
    <property type="component" value="Unassembled WGS sequence"/>
</dbReference>
<gene>
    <name evidence="3" type="ORF">BYL167_LOCUS9311</name>
    <name evidence="2" type="ORF">CJN711_LOCUS27904</name>
</gene>
<dbReference type="AlphaFoldDB" id="A0A815U650"/>
<dbReference type="InterPro" id="IPR043502">
    <property type="entry name" value="DNA/RNA_pol_sf"/>
</dbReference>
<evidence type="ECO:0000313" key="4">
    <source>
        <dbReference type="Proteomes" id="UP000663855"/>
    </source>
</evidence>
<comment type="caution">
    <text evidence="2">The sequence shown here is derived from an EMBL/GenBank/DDBJ whole genome shotgun (WGS) entry which is preliminary data.</text>
</comment>
<accession>A0A815U650</accession>
<protein>
    <recommendedName>
        <fullName evidence="1">Reverse transcriptase domain-containing protein</fullName>
    </recommendedName>
</protein>
<dbReference type="EMBL" id="CAJOBH010002665">
    <property type="protein sequence ID" value="CAF3917404.1"/>
    <property type="molecule type" value="Genomic_DNA"/>
</dbReference>
<dbReference type="EMBL" id="CAJNOV010013147">
    <property type="protein sequence ID" value="CAF1512426.1"/>
    <property type="molecule type" value="Genomic_DNA"/>
</dbReference>
<evidence type="ECO:0000313" key="3">
    <source>
        <dbReference type="EMBL" id="CAF3917404.1"/>
    </source>
</evidence>
<evidence type="ECO:0000313" key="2">
    <source>
        <dbReference type="EMBL" id="CAF1512426.1"/>
    </source>
</evidence>
<proteinExistence type="predicted"/>